<evidence type="ECO:0000313" key="7">
    <source>
        <dbReference type="Proteomes" id="UP001210261"/>
    </source>
</evidence>
<proteinExistence type="predicted"/>
<keyword evidence="2" id="KW-0479">Metal-binding</keyword>
<evidence type="ECO:0000313" key="6">
    <source>
        <dbReference type="EMBL" id="MDA3968785.1"/>
    </source>
</evidence>
<evidence type="ECO:0000256" key="2">
    <source>
        <dbReference type="ARBA" id="ARBA00022723"/>
    </source>
</evidence>
<dbReference type="PROSITE" id="PS51379">
    <property type="entry name" value="4FE4S_FER_2"/>
    <property type="match status" value="3"/>
</dbReference>
<feature type="domain" description="4Fe-4S ferredoxin-type" evidence="5">
    <location>
        <begin position="378"/>
        <end position="407"/>
    </location>
</feature>
<gene>
    <name evidence="6" type="ORF">PF021_03740</name>
</gene>
<keyword evidence="1" id="KW-0004">4Fe-4S</keyword>
<keyword evidence="3" id="KW-0408">Iron</keyword>
<dbReference type="InterPro" id="IPR050572">
    <property type="entry name" value="Fe-S_Ferredoxin"/>
</dbReference>
<dbReference type="PANTHER" id="PTHR43687:SF1">
    <property type="entry name" value="FERREDOXIN III"/>
    <property type="match status" value="1"/>
</dbReference>
<accession>A0ABT4VF83</accession>
<keyword evidence="4" id="KW-0411">Iron-sulfur</keyword>
<feature type="domain" description="4Fe-4S ferredoxin-type" evidence="5">
    <location>
        <begin position="409"/>
        <end position="438"/>
    </location>
</feature>
<dbReference type="Pfam" id="PF13237">
    <property type="entry name" value="Fer4_10"/>
    <property type="match status" value="1"/>
</dbReference>
<dbReference type="PANTHER" id="PTHR43687">
    <property type="entry name" value="ADENYLYLSULFATE REDUCTASE, BETA SUBUNIT"/>
    <property type="match status" value="1"/>
</dbReference>
<dbReference type="Proteomes" id="UP001210261">
    <property type="component" value="Unassembled WGS sequence"/>
</dbReference>
<name>A0ABT4VF83_9HELI</name>
<dbReference type="InterPro" id="IPR017896">
    <property type="entry name" value="4Fe4S_Fe-S-bd"/>
</dbReference>
<evidence type="ECO:0000256" key="4">
    <source>
        <dbReference type="ARBA" id="ARBA00023014"/>
    </source>
</evidence>
<evidence type="ECO:0000259" key="5">
    <source>
        <dbReference type="PROSITE" id="PS51379"/>
    </source>
</evidence>
<evidence type="ECO:0000256" key="3">
    <source>
        <dbReference type="ARBA" id="ARBA00023004"/>
    </source>
</evidence>
<dbReference type="Gene3D" id="3.30.70.20">
    <property type="match status" value="2"/>
</dbReference>
<dbReference type="RefSeq" id="WP_271021081.1">
    <property type="nucleotide sequence ID" value="NZ_JAQHXR010000002.1"/>
</dbReference>
<organism evidence="6 7">
    <name type="scientific">Helicobacter ibis</name>
    <dbReference type="NCBI Taxonomy" id="2962633"/>
    <lineage>
        <taxon>Bacteria</taxon>
        <taxon>Pseudomonadati</taxon>
        <taxon>Campylobacterota</taxon>
        <taxon>Epsilonproteobacteria</taxon>
        <taxon>Campylobacterales</taxon>
        <taxon>Helicobacteraceae</taxon>
        <taxon>Helicobacter</taxon>
    </lineage>
</organism>
<dbReference type="PROSITE" id="PS00198">
    <property type="entry name" value="4FE4S_FER_1"/>
    <property type="match status" value="2"/>
</dbReference>
<feature type="domain" description="4Fe-4S ferredoxin-type" evidence="5">
    <location>
        <begin position="194"/>
        <end position="223"/>
    </location>
</feature>
<dbReference type="Pfam" id="PF00037">
    <property type="entry name" value="Fer4"/>
    <property type="match status" value="1"/>
</dbReference>
<evidence type="ECO:0000256" key="1">
    <source>
        <dbReference type="ARBA" id="ARBA00022485"/>
    </source>
</evidence>
<keyword evidence="7" id="KW-1185">Reference proteome</keyword>
<comment type="caution">
    <text evidence="6">The sequence shown here is derived from an EMBL/GenBank/DDBJ whole genome shotgun (WGS) entry which is preliminary data.</text>
</comment>
<dbReference type="SUPFAM" id="SSF54862">
    <property type="entry name" value="4Fe-4S ferredoxins"/>
    <property type="match status" value="1"/>
</dbReference>
<protein>
    <submittedName>
        <fullName evidence="6">4Fe-4S binding protein</fullName>
    </submittedName>
</protein>
<reference evidence="6 7" key="1">
    <citation type="submission" date="2023-01" db="EMBL/GenBank/DDBJ databases">
        <title>Description of Helicobacter ibis sp. nov. isolated from faecal droppings of black-faced ibis (Theristicus melanopis).</title>
        <authorList>
            <person name="Lopez-Cantillo M."/>
            <person name="Vidal-Veuthey B."/>
            <person name="Mella A."/>
            <person name="De La Haba R."/>
            <person name="Collado L."/>
        </authorList>
    </citation>
    <scope>NUCLEOTIDE SEQUENCE [LARGE SCALE GENOMIC DNA]</scope>
    <source>
        <strain evidence="6 7">A82</strain>
    </source>
</reference>
<dbReference type="InterPro" id="IPR017900">
    <property type="entry name" value="4Fe4S_Fe_S_CS"/>
</dbReference>
<dbReference type="EMBL" id="JAQHXR010000002">
    <property type="protein sequence ID" value="MDA3968785.1"/>
    <property type="molecule type" value="Genomic_DNA"/>
</dbReference>
<sequence>MIINKHIKTELIDKTLPNYNTKLKIIEETQEIIDSFLLDSTKSADIDNKVALLYSADNDEIPSIITNFKESLEESEHKFNASLLDINNITLFSGSFGNFTATFSDDSSATFSQAVLFVHDDNLIRFNGVYSVADFESPPALIECLGKNIGTYTYKEVISYKDDYCQYNERREKHCAKCVDICPTFGVGGDDSIMKLVFSHIDCISCGACIGVCPTNCLEYEELPKEGLEEIIDLYKDTKVFLCDYSGYEELVNNNIILDESLTPMVLPNIKMLNENDYLTILQTSGYDVVIYNKNSILESVVSFINNITNQIYNRDSLLIADIHNINELSNKAQKFAEYLYKNRYSKPYRESFSQRIQYMIKDKDYGMAQSIAPTYYGNISINKEKCTLCLSCVGACNVNAIFARSDDFSLRFNPSICTTCGYCVDSCPEKVIELHRNGMELNSNYFKSKELTKDEPFKCVECGKVFSTKKSIDKIATMMSVAFANDPKKLKTLQCCSDCKVKVMFATN</sequence>